<evidence type="ECO:0000256" key="6">
    <source>
        <dbReference type="SAM" id="MobiDB-lite"/>
    </source>
</evidence>
<dbReference type="NCBIfam" id="NF011118">
    <property type="entry name" value="PRK14548.1"/>
    <property type="match status" value="1"/>
</dbReference>
<gene>
    <name evidence="8" type="ORF">FEHR0123_LOCUS8368</name>
</gene>
<evidence type="ECO:0000256" key="5">
    <source>
        <dbReference type="ARBA" id="ARBA00023274"/>
    </source>
</evidence>
<dbReference type="GO" id="GO:0019843">
    <property type="term" value="F:rRNA binding"/>
    <property type="evidence" value="ECO:0007669"/>
    <property type="project" value="UniProtKB-KW"/>
</dbReference>
<dbReference type="EMBL" id="HBIE01027804">
    <property type="protein sequence ID" value="CAE0313444.1"/>
    <property type="molecule type" value="Transcribed_RNA"/>
</dbReference>
<dbReference type="InterPro" id="IPR005633">
    <property type="entry name" value="Ribosomal_uL23_N"/>
</dbReference>
<dbReference type="PANTHER" id="PTHR11620">
    <property type="entry name" value="60S RIBOSOMAL PROTEIN L23A"/>
    <property type="match status" value="1"/>
</dbReference>
<dbReference type="SUPFAM" id="SSF54189">
    <property type="entry name" value="Ribosomal proteins S24e, L23 and L15e"/>
    <property type="match status" value="1"/>
</dbReference>
<evidence type="ECO:0000256" key="4">
    <source>
        <dbReference type="ARBA" id="ARBA00022980"/>
    </source>
</evidence>
<dbReference type="GO" id="GO:1990904">
    <property type="term" value="C:ribonucleoprotein complex"/>
    <property type="evidence" value="ECO:0007669"/>
    <property type="project" value="UniProtKB-KW"/>
</dbReference>
<evidence type="ECO:0000256" key="3">
    <source>
        <dbReference type="ARBA" id="ARBA00022884"/>
    </source>
</evidence>
<evidence type="ECO:0000256" key="2">
    <source>
        <dbReference type="ARBA" id="ARBA00022730"/>
    </source>
</evidence>
<proteinExistence type="inferred from homology"/>
<dbReference type="AlphaFoldDB" id="A0A7S3I5A8"/>
<dbReference type="InterPro" id="IPR019985">
    <property type="entry name" value="Ribosomal_uL23"/>
</dbReference>
<organism evidence="8">
    <name type="scientific">Favella ehrenbergii</name>
    <dbReference type="NCBI Taxonomy" id="182087"/>
    <lineage>
        <taxon>Eukaryota</taxon>
        <taxon>Sar</taxon>
        <taxon>Alveolata</taxon>
        <taxon>Ciliophora</taxon>
        <taxon>Intramacronucleata</taxon>
        <taxon>Spirotrichea</taxon>
        <taxon>Choreotrichia</taxon>
        <taxon>Tintinnida</taxon>
        <taxon>Xystonellidae</taxon>
        <taxon>Favella</taxon>
    </lineage>
</organism>
<dbReference type="GO" id="GO:0003735">
    <property type="term" value="F:structural constituent of ribosome"/>
    <property type="evidence" value="ECO:0007669"/>
    <property type="project" value="InterPro"/>
</dbReference>
<dbReference type="Pfam" id="PF00276">
    <property type="entry name" value="Ribosomal_L23"/>
    <property type="match status" value="1"/>
</dbReference>
<evidence type="ECO:0000313" key="8">
    <source>
        <dbReference type="EMBL" id="CAE0313444.1"/>
    </source>
</evidence>
<evidence type="ECO:0000259" key="7">
    <source>
        <dbReference type="Pfam" id="PF03939"/>
    </source>
</evidence>
<protein>
    <recommendedName>
        <fullName evidence="7">Large ribosomal subunit protein uL23 N-terminal domain-containing protein</fullName>
    </recommendedName>
</protein>
<comment type="similarity">
    <text evidence="1">Belongs to the universal ribosomal protein uL23 family.</text>
</comment>
<dbReference type="InterPro" id="IPR012678">
    <property type="entry name" value="Ribosomal_uL23/eL15/eS24_sf"/>
</dbReference>
<keyword evidence="4" id="KW-0689">Ribosomal protein</keyword>
<accession>A0A7S3I5A8</accession>
<dbReference type="GO" id="GO:0005840">
    <property type="term" value="C:ribosome"/>
    <property type="evidence" value="ECO:0007669"/>
    <property type="project" value="UniProtKB-KW"/>
</dbReference>
<dbReference type="GO" id="GO:0006412">
    <property type="term" value="P:translation"/>
    <property type="evidence" value="ECO:0007669"/>
    <property type="project" value="InterPro"/>
</dbReference>
<feature type="compositionally biased region" description="Basic residues" evidence="6">
    <location>
        <begin position="15"/>
        <end position="24"/>
    </location>
</feature>
<feature type="region of interest" description="Disordered" evidence="6">
    <location>
        <begin position="1"/>
        <end position="24"/>
    </location>
</feature>
<dbReference type="InterPro" id="IPR013025">
    <property type="entry name" value="Ribosomal_uL23-like"/>
</dbReference>
<keyword evidence="2" id="KW-0699">rRNA-binding</keyword>
<name>A0A7S3I5A8_9SPIT</name>
<reference evidence="8" key="1">
    <citation type="submission" date="2021-01" db="EMBL/GenBank/DDBJ databases">
        <authorList>
            <person name="Corre E."/>
            <person name="Pelletier E."/>
            <person name="Niang G."/>
            <person name="Scheremetjew M."/>
            <person name="Finn R."/>
            <person name="Kale V."/>
            <person name="Holt S."/>
            <person name="Cochrane G."/>
            <person name="Meng A."/>
            <person name="Brown T."/>
            <person name="Cohen L."/>
        </authorList>
    </citation>
    <scope>NUCLEOTIDE SEQUENCE</scope>
    <source>
        <strain evidence="8">Fehren 1</strain>
    </source>
</reference>
<keyword evidence="3" id="KW-0694">RNA-binding</keyword>
<feature type="domain" description="Large ribosomal subunit protein uL23 N-terminal" evidence="7">
    <location>
        <begin position="3"/>
        <end position="48"/>
    </location>
</feature>
<dbReference type="Pfam" id="PF03939">
    <property type="entry name" value="Ribosomal_L23eN"/>
    <property type="match status" value="1"/>
</dbReference>
<dbReference type="HAMAP" id="MF_01369_A">
    <property type="entry name" value="Ribosomal_uL23_A"/>
    <property type="match status" value="1"/>
</dbReference>
<keyword evidence="5" id="KW-0687">Ribonucleoprotein</keyword>
<sequence>MTKQRAKQAASAVKKGAHATRKSKIWTKTSFRLPKTQTIARSPIALKKGVKKESTWDKYSIVKYPLSSESAIKTIEDQNALVFVVDKRARKPAIRKACQDLYNIKVSKVNTLITPKGNKKAYVVLSKAHDALEIANKIGIM</sequence>
<dbReference type="FunFam" id="3.30.70.330:FF:000532">
    <property type="entry name" value="50S ribosomal protein L23"/>
    <property type="match status" value="1"/>
</dbReference>
<dbReference type="InterPro" id="IPR012677">
    <property type="entry name" value="Nucleotide-bd_a/b_plait_sf"/>
</dbReference>
<dbReference type="Gene3D" id="3.30.70.330">
    <property type="match status" value="1"/>
</dbReference>
<evidence type="ECO:0000256" key="1">
    <source>
        <dbReference type="ARBA" id="ARBA00006700"/>
    </source>
</evidence>
<dbReference type="NCBIfam" id="TIGR03636">
    <property type="entry name" value="uL23_arch"/>
    <property type="match status" value="1"/>
</dbReference>